<reference evidence="4" key="1">
    <citation type="submission" date="2020-12" db="UniProtKB">
        <authorList>
            <consortium name="WormBaseParasite"/>
        </authorList>
    </citation>
    <scope>IDENTIFICATION</scope>
    <source>
        <strain evidence="4">MHco3</strain>
    </source>
</reference>
<dbReference type="InterPro" id="IPR005135">
    <property type="entry name" value="Endo/exonuclease/phosphatase"/>
</dbReference>
<dbReference type="Pfam" id="PF03372">
    <property type="entry name" value="Exo_endo_phos"/>
    <property type="match status" value="1"/>
</dbReference>
<name>A0A7I4Y5W1_HAECO</name>
<dbReference type="OrthoDB" id="410104at2759"/>
<evidence type="ECO:0000256" key="1">
    <source>
        <dbReference type="SAM" id="MobiDB-lite"/>
    </source>
</evidence>
<dbReference type="PANTHER" id="PTHR47027:SF20">
    <property type="entry name" value="REVERSE TRANSCRIPTASE-LIKE PROTEIN WITH RNA-DIRECTED DNA POLYMERASE DOMAIN"/>
    <property type="match status" value="1"/>
</dbReference>
<proteinExistence type="predicted"/>
<dbReference type="InterPro" id="IPR036691">
    <property type="entry name" value="Endo/exonu/phosph_ase_sf"/>
</dbReference>
<feature type="domain" description="Reverse transcriptase" evidence="2">
    <location>
        <begin position="530"/>
        <end position="796"/>
    </location>
</feature>
<feature type="region of interest" description="Disordered" evidence="1">
    <location>
        <begin position="1"/>
        <end position="29"/>
    </location>
</feature>
<dbReference type="PROSITE" id="PS50878">
    <property type="entry name" value="RT_POL"/>
    <property type="match status" value="1"/>
</dbReference>
<dbReference type="InterPro" id="IPR043502">
    <property type="entry name" value="DNA/RNA_pol_sf"/>
</dbReference>
<dbReference type="Proteomes" id="UP000025227">
    <property type="component" value="Unplaced"/>
</dbReference>
<evidence type="ECO:0000313" key="4">
    <source>
        <dbReference type="WBParaSite" id="HCON_00052960-00001"/>
    </source>
</evidence>
<dbReference type="CDD" id="cd01650">
    <property type="entry name" value="RT_nLTR_like"/>
    <property type="match status" value="1"/>
</dbReference>
<organism evidence="3 4">
    <name type="scientific">Haemonchus contortus</name>
    <name type="common">Barber pole worm</name>
    <dbReference type="NCBI Taxonomy" id="6289"/>
    <lineage>
        <taxon>Eukaryota</taxon>
        <taxon>Metazoa</taxon>
        <taxon>Ecdysozoa</taxon>
        <taxon>Nematoda</taxon>
        <taxon>Chromadorea</taxon>
        <taxon>Rhabditida</taxon>
        <taxon>Rhabditina</taxon>
        <taxon>Rhabditomorpha</taxon>
        <taxon>Strongyloidea</taxon>
        <taxon>Trichostrongylidae</taxon>
        <taxon>Haemonchus</taxon>
    </lineage>
</organism>
<keyword evidence="3" id="KW-1185">Reference proteome</keyword>
<dbReference type="Pfam" id="PF00078">
    <property type="entry name" value="RVT_1"/>
    <property type="match status" value="1"/>
</dbReference>
<feature type="compositionally biased region" description="Basic residues" evidence="1">
    <location>
        <begin position="16"/>
        <end position="27"/>
    </location>
</feature>
<accession>A0A7I4Y5W1</accession>
<dbReference type="Gene3D" id="3.60.10.10">
    <property type="entry name" value="Endonuclease/exonuclease/phosphatase"/>
    <property type="match status" value="1"/>
</dbReference>
<dbReference type="OMA" id="SHQLEWQ"/>
<sequence>MSKVVQEVPSVPCGHRPSRQRGQRQRGRNLTASDLPSCFLNIATINVRGLTSDSAVDQLVSELDKCAVDVACVQETLRFEAGTWKWHTGHEVMLGAGSKNGKVGGVGFIIAPHLATKITHCEIFSERIAMLVLELDGGSTIKLLSVYAPTGAYGDDTVEEFYDELENTVNGPPKGTYVICAGDYNAHLGRGESGENFVGPHGTPGRNSRGETLAQFCERTRLSVANTYFQKRLGRRWTYHTPNRQMFHEIDFILTNCLRLFHNVGVIGESRFNIGSDHRLVRATIAIKPKEERKRLAAYHSKRIRYELNEETLKTLAATVDFTGGSGNVHTRYEKVTSAIRTVVKDASQRVKSKPRERLSEVTLQMLATRKELGKTMTPVARIVLNKAIRVRVKNDYREYAARRAREAAEKATSIKRTFISTRLKTTTPECLRKADGTVLRNRKDIEEEIRTFFQDLFSSKIHVEAYSEPSEGENDKPDKEEWRVLESEVMQAIRQMKSGKAPGPDQIRPEHLKCLKEVLARPLADLFTEMLDSGIVPKDWLSSHTILIHKKGARDILANYRPIALLSTMLKVFSRIILNRIRHILNMNTGKEQAGFREGFSTIDQIHVISQLTERCREYRIPLCYLFIDFKKAFDTVEHQAVLNALTAFGVPRRYVEMIRKCNTSCFTDVNLYGNPTRIQIRRGVRQGEVISPMLFSAALEIVMQNAQMPCGINIDGERLQYLMFADDIVLIGSEPSALENSLRILRIAASSIGLEIHPGKTKWMKNSYASDYCLRMEDSVIEEVSSYVYLGQAVTMDNDLTVEISRRRRAGWVTFNKYRDVLTDKRIDAQVRARLFNTHVLPALVYGSETWNTILNEERRLASTQRAMERVMCGITLMHKIPAHEIRSRTGVKDVIENIYDSKKRWAGHVARLNDNRWTSRVTSWYPRGVKRPQGRPPARWSDPFRELFGQRWQQVARNRNEWHRCVLQGWRNHP</sequence>
<evidence type="ECO:0000313" key="3">
    <source>
        <dbReference type="Proteomes" id="UP000025227"/>
    </source>
</evidence>
<dbReference type="InterPro" id="IPR000477">
    <property type="entry name" value="RT_dom"/>
</dbReference>
<dbReference type="SUPFAM" id="SSF56219">
    <property type="entry name" value="DNase I-like"/>
    <property type="match status" value="1"/>
</dbReference>
<dbReference type="CDD" id="cd09076">
    <property type="entry name" value="L1-EN"/>
    <property type="match status" value="1"/>
</dbReference>
<protein>
    <submittedName>
        <fullName evidence="4">Reverse transcriptase domain-containing protein</fullName>
    </submittedName>
</protein>
<dbReference type="GO" id="GO:0003824">
    <property type="term" value="F:catalytic activity"/>
    <property type="evidence" value="ECO:0007669"/>
    <property type="project" value="InterPro"/>
</dbReference>
<dbReference type="PANTHER" id="PTHR47027">
    <property type="entry name" value="REVERSE TRANSCRIPTASE DOMAIN-CONTAINING PROTEIN"/>
    <property type="match status" value="1"/>
</dbReference>
<dbReference type="AlphaFoldDB" id="A0A7I4Y5W1"/>
<evidence type="ECO:0000259" key="2">
    <source>
        <dbReference type="PROSITE" id="PS50878"/>
    </source>
</evidence>
<dbReference type="WBParaSite" id="HCON_00052960-00001">
    <property type="protein sequence ID" value="HCON_00052960-00001"/>
    <property type="gene ID" value="HCON_00052960"/>
</dbReference>
<dbReference type="SUPFAM" id="SSF56672">
    <property type="entry name" value="DNA/RNA polymerases"/>
    <property type="match status" value="1"/>
</dbReference>